<evidence type="ECO:0000256" key="1">
    <source>
        <dbReference type="SAM" id="SignalP"/>
    </source>
</evidence>
<dbReference type="Proteomes" id="UP000477849">
    <property type="component" value="Unassembled WGS sequence"/>
</dbReference>
<dbReference type="Gene3D" id="3.10.620.30">
    <property type="match status" value="1"/>
</dbReference>
<dbReference type="Pfam" id="PF06035">
    <property type="entry name" value="Peptidase_C93"/>
    <property type="match status" value="1"/>
</dbReference>
<feature type="signal peptide" evidence="1">
    <location>
        <begin position="1"/>
        <end position="26"/>
    </location>
</feature>
<sequence>MPLMTICILVAAVAMFFSWSASETQAGGRPAAPFLDEKMATIAPYAFVRLCVNAPRECRPKGGASRTQLNRKVERALKAVNTSVNQAILPGSDTKGNDTWRLSPKSGDCEDYAVTKRKKLIDRGLPPRSIRLAMATTPSGEAHVVVIVKTPKADLVLDNRNDEIKPVNKVDLRWLMIESADNPKRWRWL</sequence>
<evidence type="ECO:0000313" key="3">
    <source>
        <dbReference type="Proteomes" id="UP000477849"/>
    </source>
</evidence>
<reference evidence="2 3" key="1">
    <citation type="submission" date="2020-02" db="EMBL/GenBank/DDBJ databases">
        <title>Genome sequence of the type strain CCBAU10050 of Rhizobium daejeonense.</title>
        <authorList>
            <person name="Gao J."/>
            <person name="Sun J."/>
        </authorList>
    </citation>
    <scope>NUCLEOTIDE SEQUENCE [LARGE SCALE GENOMIC DNA]</scope>
    <source>
        <strain evidence="2 3">CCBAU10050</strain>
    </source>
</reference>
<protein>
    <submittedName>
        <fullName evidence="2">Transglutaminase-like cysteine peptidase</fullName>
    </submittedName>
</protein>
<dbReference type="EMBL" id="JAAKZH010000003">
    <property type="protein sequence ID" value="NGO64516.1"/>
    <property type="molecule type" value="Genomic_DNA"/>
</dbReference>
<accession>A0A6M1SCL7</accession>
<dbReference type="AlphaFoldDB" id="A0A6M1SCL7"/>
<name>A0A6M1SCL7_9HYPH</name>
<dbReference type="InterPro" id="IPR010319">
    <property type="entry name" value="Transglutaminase-like_Cys_pept"/>
</dbReference>
<keyword evidence="3" id="KW-1185">Reference proteome</keyword>
<feature type="chain" id="PRO_5026679161" evidence="1">
    <location>
        <begin position="27"/>
        <end position="189"/>
    </location>
</feature>
<organism evidence="2 3">
    <name type="scientific">Rhizobium daejeonense</name>
    <dbReference type="NCBI Taxonomy" id="240521"/>
    <lineage>
        <taxon>Bacteria</taxon>
        <taxon>Pseudomonadati</taxon>
        <taxon>Pseudomonadota</taxon>
        <taxon>Alphaproteobacteria</taxon>
        <taxon>Hyphomicrobiales</taxon>
        <taxon>Rhizobiaceae</taxon>
        <taxon>Rhizobium/Agrobacterium group</taxon>
        <taxon>Rhizobium</taxon>
    </lineage>
</organism>
<dbReference type="PANTHER" id="PTHR39327">
    <property type="match status" value="1"/>
</dbReference>
<gene>
    <name evidence="2" type="ORF">G6N76_12655</name>
</gene>
<comment type="caution">
    <text evidence="2">The sequence shown here is derived from an EMBL/GenBank/DDBJ whole genome shotgun (WGS) entry which is preliminary data.</text>
</comment>
<keyword evidence="1" id="KW-0732">Signal</keyword>
<evidence type="ECO:0000313" key="2">
    <source>
        <dbReference type="EMBL" id="NGO64516.1"/>
    </source>
</evidence>
<dbReference type="PANTHER" id="PTHR39327:SF1">
    <property type="entry name" value="BLR5470 PROTEIN"/>
    <property type="match status" value="1"/>
</dbReference>
<proteinExistence type="predicted"/>
<dbReference type="RefSeq" id="WP_163904771.1">
    <property type="nucleotide sequence ID" value="NZ_CP048427.1"/>
</dbReference>